<dbReference type="SUPFAM" id="SSF53271">
    <property type="entry name" value="PRTase-like"/>
    <property type="match status" value="1"/>
</dbReference>
<dbReference type="EMBL" id="LCCA01000003">
    <property type="protein sequence ID" value="KKS22719.1"/>
    <property type="molecule type" value="Genomic_DNA"/>
</dbReference>
<name>A0A0G0XCR3_UNCKA</name>
<proteinExistence type="predicted"/>
<dbReference type="InterPro" id="IPR000836">
    <property type="entry name" value="PRTase_dom"/>
</dbReference>
<comment type="caution">
    <text evidence="2">The sequence shown here is derived from an EMBL/GenBank/DDBJ whole genome shotgun (WGS) entry which is preliminary data.</text>
</comment>
<dbReference type="Gene3D" id="3.40.50.2020">
    <property type="match status" value="1"/>
</dbReference>
<dbReference type="Proteomes" id="UP000034920">
    <property type="component" value="Unassembled WGS sequence"/>
</dbReference>
<protein>
    <submittedName>
        <fullName evidence="2">Phosphoribosyltransferase</fullName>
    </submittedName>
</protein>
<dbReference type="Pfam" id="PF00156">
    <property type="entry name" value="Pribosyltran"/>
    <property type="match status" value="1"/>
</dbReference>
<dbReference type="STRING" id="1619103.UU80_C0003G0019"/>
<dbReference type="AlphaFoldDB" id="A0A0G0XCR3"/>
<dbReference type="InterPro" id="IPR029057">
    <property type="entry name" value="PRTase-like"/>
</dbReference>
<feature type="domain" description="Phosphoribosyltransferase" evidence="1">
    <location>
        <begin position="13"/>
        <end position="168"/>
    </location>
</feature>
<evidence type="ECO:0000259" key="1">
    <source>
        <dbReference type="Pfam" id="PF00156"/>
    </source>
</evidence>
<keyword evidence="2" id="KW-0808">Transferase</keyword>
<keyword evidence="2" id="KW-0328">Glycosyltransferase</keyword>
<dbReference type="Gene3D" id="3.30.1310.20">
    <property type="entry name" value="PRTase-like"/>
    <property type="match status" value="1"/>
</dbReference>
<reference evidence="2 3" key="1">
    <citation type="journal article" date="2015" name="Nature">
        <title>rRNA introns, odd ribosomes, and small enigmatic genomes across a large radiation of phyla.</title>
        <authorList>
            <person name="Brown C.T."/>
            <person name="Hug L.A."/>
            <person name="Thomas B.C."/>
            <person name="Sharon I."/>
            <person name="Castelle C.J."/>
            <person name="Singh A."/>
            <person name="Wilkins M.J."/>
            <person name="Williams K.H."/>
            <person name="Banfield J.F."/>
        </authorList>
    </citation>
    <scope>NUCLEOTIDE SEQUENCE [LARGE SCALE GENOMIC DNA]</scope>
</reference>
<dbReference type="CDD" id="cd06223">
    <property type="entry name" value="PRTases_typeI"/>
    <property type="match status" value="1"/>
</dbReference>
<evidence type="ECO:0000313" key="2">
    <source>
        <dbReference type="EMBL" id="KKS22719.1"/>
    </source>
</evidence>
<organism evidence="2 3">
    <name type="scientific">candidate division WWE3 bacterium GW2011_GWA1_41_8</name>
    <dbReference type="NCBI Taxonomy" id="1619103"/>
    <lineage>
        <taxon>Bacteria</taxon>
        <taxon>Katanobacteria</taxon>
    </lineage>
</organism>
<gene>
    <name evidence="2" type="ORF">UU80_C0003G0019</name>
</gene>
<sequence>MNGEDERRIFENRSAAGKELAGELYKKQYNDPYILALPRGGVPVASEIASVLKSPINVIISRKIGAPGNPEFAVGAIAEGDVLILNKEAIQLHGFPEDKINEIAAKEIQEMERRISMYRNNESLPSLRNRTVVLVDDGVATGITALAAIKSIRNFGADKIIFAAPVCSYESSELLKEHVDDLIYLIKPMYMLAIGQYYQSFEQVTDEVVVELL</sequence>
<evidence type="ECO:0000313" key="3">
    <source>
        <dbReference type="Proteomes" id="UP000034920"/>
    </source>
</evidence>
<dbReference type="GO" id="GO:0016757">
    <property type="term" value="F:glycosyltransferase activity"/>
    <property type="evidence" value="ECO:0007669"/>
    <property type="project" value="UniProtKB-KW"/>
</dbReference>
<accession>A0A0G0XCR3</accession>